<dbReference type="HOGENOM" id="CLU_007383_18_0_0"/>
<feature type="site" description="Important for catalytic activity" evidence="5">
    <location>
        <position position="112"/>
    </location>
</feature>
<dbReference type="PROSITE" id="PS00061">
    <property type="entry name" value="ADH_SHORT"/>
    <property type="match status" value="1"/>
</dbReference>
<dbReference type="EMBL" id="AP012338">
    <property type="protein sequence ID" value="BAM04471.1"/>
    <property type="molecule type" value="Genomic_DNA"/>
</dbReference>
<evidence type="ECO:0000256" key="1">
    <source>
        <dbReference type="ARBA" id="ARBA00005959"/>
    </source>
</evidence>
<dbReference type="Gene3D" id="3.90.25.10">
    <property type="entry name" value="UDP-galactose 4-epimerase, domain 1"/>
    <property type="match status" value="1"/>
</dbReference>
<keyword evidence="3 5" id="KW-0560">Oxidoreductase</keyword>
<dbReference type="InterPro" id="IPR020904">
    <property type="entry name" value="Sc_DH/Rdtase_CS"/>
</dbReference>
<feature type="binding site" evidence="5">
    <location>
        <position position="184"/>
    </location>
    <ligand>
        <name>NADP(+)</name>
        <dbReference type="ChEBI" id="CHEBI:58349"/>
    </ligand>
</feature>
<gene>
    <name evidence="5 7" type="primary">fcl</name>
    <name evidence="7" type="ordered locus">PSMK_23120</name>
</gene>
<dbReference type="Proteomes" id="UP000007881">
    <property type="component" value="Chromosome"/>
</dbReference>
<dbReference type="InterPro" id="IPR036291">
    <property type="entry name" value="NAD(P)-bd_dom_sf"/>
</dbReference>
<protein>
    <recommendedName>
        <fullName evidence="5">GDP-L-fucose synthase</fullName>
        <ecNumber evidence="5">1.1.1.271</ecNumber>
    </recommendedName>
    <alternativeName>
        <fullName evidence="5">GDP-4-keto-6-deoxy-D-mannose-3,5-epimerase-4-reductase</fullName>
    </alternativeName>
</protein>
<dbReference type="PANTHER" id="PTHR43238">
    <property type="entry name" value="GDP-L-FUCOSE SYNTHASE"/>
    <property type="match status" value="1"/>
</dbReference>
<dbReference type="CDD" id="cd05239">
    <property type="entry name" value="GDP_FS_SDR_e"/>
    <property type="match status" value="1"/>
</dbReference>
<dbReference type="STRING" id="1142394.PSMK_23120"/>
<dbReference type="Gene3D" id="3.40.50.720">
    <property type="entry name" value="NAD(P)-binding Rossmann-like Domain"/>
    <property type="match status" value="1"/>
</dbReference>
<dbReference type="GO" id="GO:0042351">
    <property type="term" value="P:'de novo' GDP-L-fucose biosynthetic process"/>
    <property type="evidence" value="ECO:0007669"/>
    <property type="project" value="UniProtKB-UniRule"/>
</dbReference>
<comment type="caution">
    <text evidence="5">Lacks conserved residue(s) required for the propagation of feature annotation.</text>
</comment>
<comment type="function">
    <text evidence="5">Catalyzes the two-step NADP-dependent conversion of GDP-4-dehydro-6-deoxy-D-mannose to GDP-fucose, involving an epimerase and a reductase reaction.</text>
</comment>
<name>I0IGT3_PHYMF</name>
<comment type="similarity">
    <text evidence="1 5">Belongs to the NAD(P)-dependent epimerase/dehydratase family. Fucose synthase subfamily.</text>
</comment>
<feature type="binding site" evidence="5">
    <location>
        <begin position="168"/>
        <end position="171"/>
    </location>
    <ligand>
        <name>NADP(+)</name>
        <dbReference type="ChEBI" id="CHEBI:58349"/>
    </ligand>
</feature>
<keyword evidence="2 5" id="KW-0521">NADP</keyword>
<dbReference type="eggNOG" id="COG0451">
    <property type="taxonomic scope" value="Bacteria"/>
</dbReference>
<dbReference type="Pfam" id="PF01370">
    <property type="entry name" value="Epimerase"/>
    <property type="match status" value="1"/>
</dbReference>
<dbReference type="PANTHER" id="PTHR43238:SF1">
    <property type="entry name" value="GDP-L-FUCOSE SYNTHASE"/>
    <property type="match status" value="1"/>
</dbReference>
<comment type="catalytic activity">
    <reaction evidence="5">
        <text>GDP-beta-L-fucose + NADP(+) = GDP-4-dehydro-alpha-D-rhamnose + NADPH + H(+)</text>
        <dbReference type="Rhea" id="RHEA:18885"/>
        <dbReference type="ChEBI" id="CHEBI:15378"/>
        <dbReference type="ChEBI" id="CHEBI:57273"/>
        <dbReference type="ChEBI" id="CHEBI:57783"/>
        <dbReference type="ChEBI" id="CHEBI:57964"/>
        <dbReference type="ChEBI" id="CHEBI:58349"/>
        <dbReference type="EC" id="1.1.1.271"/>
    </reaction>
</comment>
<dbReference type="GO" id="GO:0050577">
    <property type="term" value="F:GDP-L-fucose synthase activity"/>
    <property type="evidence" value="ECO:0007669"/>
    <property type="project" value="UniProtKB-UniRule"/>
</dbReference>
<dbReference type="GO" id="GO:0016853">
    <property type="term" value="F:isomerase activity"/>
    <property type="evidence" value="ECO:0007669"/>
    <property type="project" value="UniProtKB-KW"/>
</dbReference>
<evidence type="ECO:0000256" key="5">
    <source>
        <dbReference type="HAMAP-Rule" id="MF_00956"/>
    </source>
</evidence>
<feature type="binding site" evidence="5">
    <location>
        <begin position="13"/>
        <end position="19"/>
    </location>
    <ligand>
        <name>NADP(+)</name>
        <dbReference type="ChEBI" id="CHEBI:58349"/>
    </ligand>
</feature>
<feature type="active site" description="Proton donor/acceptor" evidence="5">
    <location>
        <position position="141"/>
    </location>
</feature>
<proteinExistence type="inferred from homology"/>
<dbReference type="InterPro" id="IPR001509">
    <property type="entry name" value="Epimerase_deHydtase"/>
</dbReference>
<dbReference type="KEGG" id="phm:PSMK_23120"/>
<evidence type="ECO:0000256" key="4">
    <source>
        <dbReference type="ARBA" id="ARBA00023235"/>
    </source>
</evidence>
<keyword evidence="5" id="KW-0511">Multifunctional enzyme</keyword>
<feature type="domain" description="NAD-dependent epimerase/dehydratase" evidence="6">
    <location>
        <begin position="9"/>
        <end position="242"/>
    </location>
</feature>
<dbReference type="EC" id="1.1.1.271" evidence="5"/>
<evidence type="ECO:0000259" key="6">
    <source>
        <dbReference type="Pfam" id="PF01370"/>
    </source>
</evidence>
<reference evidence="7 8" key="1">
    <citation type="submission" date="2012-02" db="EMBL/GenBank/DDBJ databases">
        <title>Complete genome sequence of Phycisphaera mikurensis NBRC 102666.</title>
        <authorList>
            <person name="Ankai A."/>
            <person name="Hosoyama A."/>
            <person name="Terui Y."/>
            <person name="Sekine M."/>
            <person name="Fukai R."/>
            <person name="Kato Y."/>
            <person name="Nakamura S."/>
            <person name="Yamada-Narita S."/>
            <person name="Kawakoshi A."/>
            <person name="Fukunaga Y."/>
            <person name="Yamazaki S."/>
            <person name="Fujita N."/>
        </authorList>
    </citation>
    <scope>NUCLEOTIDE SEQUENCE [LARGE SCALE GENOMIC DNA]</scope>
    <source>
        <strain evidence="8">NBRC 102666 / KCTC 22515 / FYK2301M01</strain>
    </source>
</reference>
<keyword evidence="4 5" id="KW-0413">Isomerase</keyword>
<evidence type="ECO:0000256" key="3">
    <source>
        <dbReference type="ARBA" id="ARBA00023002"/>
    </source>
</evidence>
<feature type="binding site" evidence="5">
    <location>
        <position position="274"/>
    </location>
    <ligand>
        <name>substrate</name>
    </ligand>
</feature>
<evidence type="ECO:0000313" key="7">
    <source>
        <dbReference type="EMBL" id="BAM04471.1"/>
    </source>
</evidence>
<evidence type="ECO:0000313" key="8">
    <source>
        <dbReference type="Proteomes" id="UP000007881"/>
    </source>
</evidence>
<feature type="binding site" evidence="5">
    <location>
        <position position="207"/>
    </location>
    <ligand>
        <name>substrate</name>
    </ligand>
</feature>
<accession>I0IGT3</accession>
<feature type="site" description="Important for catalytic activity" evidence="5">
    <location>
        <position position="114"/>
    </location>
</feature>
<dbReference type="HAMAP" id="MF_00956">
    <property type="entry name" value="GDP_fucose_synth"/>
    <property type="match status" value="1"/>
</dbReference>
<dbReference type="InterPro" id="IPR028614">
    <property type="entry name" value="GDP_fucose/colitose_synth"/>
</dbReference>
<dbReference type="AlphaFoldDB" id="I0IGT3"/>
<feature type="binding site" evidence="5">
    <location>
        <position position="192"/>
    </location>
    <ligand>
        <name>substrate</name>
    </ligand>
</feature>
<comment type="pathway">
    <text evidence="5">Nucleotide-sugar biosynthesis; GDP-L-fucose biosynthesis via de novo pathway; GDP-L-fucose from GDP-alpha-D-mannose: step 2/2.</text>
</comment>
<dbReference type="SUPFAM" id="SSF51735">
    <property type="entry name" value="NAD(P)-binding Rossmann-fold domains"/>
    <property type="match status" value="1"/>
</dbReference>
<feature type="binding site" evidence="5">
    <location>
        <position position="214"/>
    </location>
    <ligand>
        <name>substrate</name>
    </ligand>
</feature>
<dbReference type="GO" id="GO:0070401">
    <property type="term" value="F:NADP+ binding"/>
    <property type="evidence" value="ECO:0007669"/>
    <property type="project" value="UniProtKB-UniRule"/>
</dbReference>
<organism evidence="7 8">
    <name type="scientific">Phycisphaera mikurensis (strain NBRC 102666 / KCTC 22515 / FYK2301M01)</name>
    <dbReference type="NCBI Taxonomy" id="1142394"/>
    <lineage>
        <taxon>Bacteria</taxon>
        <taxon>Pseudomonadati</taxon>
        <taxon>Planctomycetota</taxon>
        <taxon>Phycisphaerae</taxon>
        <taxon>Phycisphaerales</taxon>
        <taxon>Phycisphaeraceae</taxon>
        <taxon>Phycisphaera</taxon>
    </lineage>
</organism>
<evidence type="ECO:0000256" key="2">
    <source>
        <dbReference type="ARBA" id="ARBA00022857"/>
    </source>
</evidence>
<dbReference type="RefSeq" id="WP_014437686.1">
    <property type="nucleotide sequence ID" value="NC_017080.1"/>
</dbReference>
<dbReference type="UniPathway" id="UPA00128">
    <property type="reaction ID" value="UER00191"/>
</dbReference>
<keyword evidence="8" id="KW-1185">Reference proteome</keyword>
<feature type="binding site" evidence="5">
    <location>
        <position position="145"/>
    </location>
    <ligand>
        <name>NADP(+)</name>
        <dbReference type="ChEBI" id="CHEBI:58349"/>
    </ligand>
</feature>
<sequence>MLDLTNERIIVTGGAGFLGRFVRERLLARGVPEDAIFIPRRADYDLTQLDAVTRMYDDADATVVIHLAAEVGGIGANRDHPGRFFYANAAMGLHLIDQGRKRGMKKFVQTGTVCAYPKHAPIPFKEEDLWNGFPEETNAPYGVAKKALFTMLEAYRAEYGMASAVVVPVNLYGPHDNFDLETSHVIPGLIRKCCEAADRHDAELAVWGTGTATREFLYVEDAAEGIVAAAERVSEPTPINLGTGREVKIRDLVGMIVELTGFEGEIAWDASKPDGQPRRCLDTSKAESMMNWKAGVRLEDGLERTIDFFRRNQGDVREVTYGRKGKRGPNTVEREA</sequence>